<evidence type="ECO:0000313" key="2">
    <source>
        <dbReference type="Proteomes" id="UP001465976"/>
    </source>
</evidence>
<dbReference type="InterPro" id="IPR053161">
    <property type="entry name" value="Ulvan_degrading_GH"/>
</dbReference>
<dbReference type="EMBL" id="JBAHYK010001705">
    <property type="protein sequence ID" value="KAL0566998.1"/>
    <property type="molecule type" value="Genomic_DNA"/>
</dbReference>
<accession>A0ABR3EVQ3</accession>
<evidence type="ECO:0008006" key="3">
    <source>
        <dbReference type="Google" id="ProtNLM"/>
    </source>
</evidence>
<comment type="caution">
    <text evidence="1">The sequence shown here is derived from an EMBL/GenBank/DDBJ whole genome shotgun (WGS) entry which is preliminary data.</text>
</comment>
<organism evidence="1 2">
    <name type="scientific">Marasmius crinis-equi</name>
    <dbReference type="NCBI Taxonomy" id="585013"/>
    <lineage>
        <taxon>Eukaryota</taxon>
        <taxon>Fungi</taxon>
        <taxon>Dikarya</taxon>
        <taxon>Basidiomycota</taxon>
        <taxon>Agaricomycotina</taxon>
        <taxon>Agaricomycetes</taxon>
        <taxon>Agaricomycetidae</taxon>
        <taxon>Agaricales</taxon>
        <taxon>Marasmiineae</taxon>
        <taxon>Marasmiaceae</taxon>
        <taxon>Marasmius</taxon>
    </lineage>
</organism>
<dbReference type="Pfam" id="PF17132">
    <property type="entry name" value="Glyco_hydro_106"/>
    <property type="match status" value="1"/>
</dbReference>
<protein>
    <recommendedName>
        <fullName evidence="3">Secreted protein</fullName>
    </recommendedName>
</protein>
<sequence length="1028" mass="110652">MSTRMRLAGSPVCSHRAARCSSGIFIRVHVDETKEARMILHLSTIVALFVSHAYSQSDHGSFVSPKTGPKFRYWIEDSSADLDILRKDVAEMAKVGFSGFEPLSYQSYGGFDTSNGEVIIDPSEVAFGSDAFATVTKTLIQAAKANGITMDFTLGPNQSAGVPVQPDQVDQEGMLTELVFGSRFLQPGDSFDGPLPDPIIVPFRGTNDVIWSANVTGKTLLAVLGAQLAEGADPAASRVSLDYNTLVDLTDEIQTSGNSSTLLWSPNANTTTVLLAYYYRRAGFPEARGGFNGAIDDKPGSWGSYVVDHLSAKGVNISTSFIESNVLSRDGIGELLAEPGVGKYMWEDSLEFISQALWTPHLPQRFQERHGYSINKILPVIHALVPGGPSFSNGSSNPNQTFDYGTTTNAWAFTEDYRDTLTTLYADYIQAFNEWAESIGLQYSNQPGYGFQFDLSALAALPAVPEIESLALSEVDDTRQLTAGVHLGNRSILSSETGARYGSAAANTMAQLLEDCKFQFAGHVNLIMIHGYVYSGPYPQTTWPGIYTFPWVFSEMHGPHNPAWDHYSGYMKFIARNQYILQSGIPKVDIALYRKGYDYTKGGPPTPFPAQQSPFPSDSLVDAGYTYEYISPENFKLPGVSVTGGRLAAGGPAYKAIVLNRVRNITVDAAQNLIDYANDGLPIVIAGGLPDGIPGFDADGTQVAKVQGLVQQLAVLPTVKQVDGEDDVPGALLSFNVTPAAKIEPSSSTLYTIRRDVESAGGMTSHFYLWNQGNITVDFALTLAATGTPFVLDPWSGEVNPVGVWNVTEDGHTVIPGVSLAAKQSALFTVTTEDGFEGVSASPIHISSADSDVSGFITSSGMETQTVSLSLEGEPVRELTSWQLNITAWTPPADLTQVDSVLVPHPPNTSGVGAYVTTFEWAHEVNSSVGLQLDLGSVVHTLKAWLNGVELHTADPTRPVVDISNIVKEGTNTIRVDVASTLLNAILGTPGVQSLGRFMTGTPLQPPAHYGLVSPVRLIPYARTMVEF</sequence>
<evidence type="ECO:0000313" key="1">
    <source>
        <dbReference type="EMBL" id="KAL0566998.1"/>
    </source>
</evidence>
<proteinExistence type="predicted"/>
<name>A0ABR3EVQ3_9AGAR</name>
<dbReference type="Gene3D" id="2.60.120.260">
    <property type="entry name" value="Galactose-binding domain-like"/>
    <property type="match status" value="1"/>
</dbReference>
<keyword evidence="2" id="KW-1185">Reference proteome</keyword>
<gene>
    <name evidence="1" type="ORF">V5O48_014995</name>
</gene>
<dbReference type="PANTHER" id="PTHR36848">
    <property type="entry name" value="DNA-BINDING PROTEIN (PUTATIVE SECRETED PROTEIN)-RELATED"/>
    <property type="match status" value="1"/>
</dbReference>
<dbReference type="SUPFAM" id="SSF49785">
    <property type="entry name" value="Galactose-binding domain-like"/>
    <property type="match status" value="1"/>
</dbReference>
<dbReference type="InterPro" id="IPR008979">
    <property type="entry name" value="Galactose-bd-like_sf"/>
</dbReference>
<reference evidence="1 2" key="1">
    <citation type="submission" date="2024-02" db="EMBL/GenBank/DDBJ databases">
        <title>A draft genome for the cacao thread blight pathogen Marasmius crinis-equi.</title>
        <authorList>
            <person name="Cohen S.P."/>
            <person name="Baruah I.K."/>
            <person name="Amoako-Attah I."/>
            <person name="Bukari Y."/>
            <person name="Meinhardt L.W."/>
            <person name="Bailey B.A."/>
        </authorList>
    </citation>
    <scope>NUCLEOTIDE SEQUENCE [LARGE SCALE GENOMIC DNA]</scope>
    <source>
        <strain evidence="1 2">GH-76</strain>
    </source>
</reference>
<dbReference type="PANTHER" id="PTHR36848:SF2">
    <property type="entry name" value="SECRETED PROTEIN"/>
    <property type="match status" value="1"/>
</dbReference>
<dbReference type="Proteomes" id="UP001465976">
    <property type="component" value="Unassembled WGS sequence"/>
</dbReference>